<accession>A0A9W9UTG7</accession>
<name>A0A9W9UTG7_PENBR</name>
<comment type="caution">
    <text evidence="3">The sequence shown here is derived from an EMBL/GenBank/DDBJ whole genome shotgun (WGS) entry which is preliminary data.</text>
</comment>
<evidence type="ECO:0000313" key="3">
    <source>
        <dbReference type="EMBL" id="KAJ5354131.1"/>
    </source>
</evidence>
<feature type="transmembrane region" description="Helical" evidence="2">
    <location>
        <begin position="301"/>
        <end position="321"/>
    </location>
</feature>
<feature type="region of interest" description="Disordered" evidence="1">
    <location>
        <begin position="65"/>
        <end position="153"/>
    </location>
</feature>
<keyword evidence="4" id="KW-1185">Reference proteome</keyword>
<feature type="compositionally biased region" description="Polar residues" evidence="1">
    <location>
        <begin position="116"/>
        <end position="146"/>
    </location>
</feature>
<keyword evidence="2" id="KW-0812">Transmembrane</keyword>
<dbReference type="PANTHER" id="PTHR41807:SF1">
    <property type="entry name" value="GLUTATHIONE TRANSFERASE 3"/>
    <property type="match status" value="1"/>
</dbReference>
<evidence type="ECO:0000313" key="4">
    <source>
        <dbReference type="Proteomes" id="UP001148299"/>
    </source>
</evidence>
<protein>
    <submittedName>
        <fullName evidence="3">Uncharacterized protein</fullName>
    </submittedName>
</protein>
<sequence length="363" mass="40065">MSGIPYLRALRKSGLVDIADEVDFSDAESYNKNDLVVALDKHLRDNQTIFSGLDSLSAYYSRLDTPRKGVSPAKRNTRTPGRPPAKKEPEPKEESSTDQSPPSEPEYAQKPIESPTVVSPTLARSRSNARQPQQTPKQSRRVSSISVVEDTEPTLPASPAVVTEVIDHQTTKIYEGVQRVWTSSGFVDQVHSVRENLSSLKAIETIILLVEGITLIRARVPIRYLTTFPAIRYTNTPPLRVRVPDLFQILDSEFWVPLSIWVVTCFLLPLLASYFINLSWKAQGTGRRTRSSPALAQFDPLIFNIAKALLVHIVLGQEISFGLTDSYNIKKVKTGVHGGEFGLLTGAAIGAVGAIYEAILTRA</sequence>
<dbReference type="EMBL" id="JAPZBR010000005">
    <property type="protein sequence ID" value="KAJ5354131.1"/>
    <property type="molecule type" value="Genomic_DNA"/>
</dbReference>
<feature type="transmembrane region" description="Helical" evidence="2">
    <location>
        <begin position="341"/>
        <end position="360"/>
    </location>
</feature>
<keyword evidence="2" id="KW-0472">Membrane</keyword>
<evidence type="ECO:0000256" key="2">
    <source>
        <dbReference type="SAM" id="Phobius"/>
    </source>
</evidence>
<keyword evidence="2" id="KW-1133">Transmembrane helix</keyword>
<organism evidence="3 4">
    <name type="scientific">Penicillium brevicompactum</name>
    <dbReference type="NCBI Taxonomy" id="5074"/>
    <lineage>
        <taxon>Eukaryota</taxon>
        <taxon>Fungi</taxon>
        <taxon>Dikarya</taxon>
        <taxon>Ascomycota</taxon>
        <taxon>Pezizomycotina</taxon>
        <taxon>Eurotiomycetes</taxon>
        <taxon>Eurotiomycetidae</taxon>
        <taxon>Eurotiales</taxon>
        <taxon>Aspergillaceae</taxon>
        <taxon>Penicillium</taxon>
    </lineage>
</organism>
<reference evidence="3" key="1">
    <citation type="submission" date="2022-12" db="EMBL/GenBank/DDBJ databases">
        <authorList>
            <person name="Petersen C."/>
        </authorList>
    </citation>
    <scope>NUCLEOTIDE SEQUENCE</scope>
    <source>
        <strain evidence="3">IBT 35675</strain>
    </source>
</reference>
<evidence type="ECO:0000256" key="1">
    <source>
        <dbReference type="SAM" id="MobiDB-lite"/>
    </source>
</evidence>
<reference evidence="3" key="2">
    <citation type="journal article" date="2023" name="IMA Fungus">
        <title>Comparative genomic study of the Penicillium genus elucidates a diverse pangenome and 15 lateral gene transfer events.</title>
        <authorList>
            <person name="Petersen C."/>
            <person name="Sorensen T."/>
            <person name="Nielsen M.R."/>
            <person name="Sondergaard T.E."/>
            <person name="Sorensen J.L."/>
            <person name="Fitzpatrick D.A."/>
            <person name="Frisvad J.C."/>
            <person name="Nielsen K.L."/>
        </authorList>
    </citation>
    <scope>NUCLEOTIDE SEQUENCE</scope>
    <source>
        <strain evidence="3">IBT 35675</strain>
    </source>
</reference>
<dbReference type="InterPro" id="IPR038872">
    <property type="entry name" value="Put_GTT3"/>
</dbReference>
<feature type="transmembrane region" description="Helical" evidence="2">
    <location>
        <begin position="254"/>
        <end position="280"/>
    </location>
</feature>
<dbReference type="GO" id="GO:0016020">
    <property type="term" value="C:membrane"/>
    <property type="evidence" value="ECO:0007669"/>
    <property type="project" value="TreeGrafter"/>
</dbReference>
<dbReference type="Proteomes" id="UP001148299">
    <property type="component" value="Unassembled WGS sequence"/>
</dbReference>
<dbReference type="PANTHER" id="PTHR41807">
    <property type="entry name" value="GLUTATHIONE TRANSFERASE 3"/>
    <property type="match status" value="1"/>
</dbReference>
<dbReference type="AlphaFoldDB" id="A0A9W9UTG7"/>
<feature type="compositionally biased region" description="Basic and acidic residues" evidence="1">
    <location>
        <begin position="85"/>
        <end position="95"/>
    </location>
</feature>
<gene>
    <name evidence="3" type="ORF">N7541_006695</name>
</gene>
<proteinExistence type="predicted"/>